<accession>A0A6S7C3L2</accession>
<gene>
    <name evidence="7" type="ORF">LMG26841_00867</name>
</gene>
<dbReference type="AlphaFoldDB" id="A0A6S7C3L2"/>
<keyword evidence="4" id="KW-0472">Membrane</keyword>
<dbReference type="PROSITE" id="PS51257">
    <property type="entry name" value="PROKAR_LIPOPROTEIN"/>
    <property type="match status" value="1"/>
</dbReference>
<feature type="signal peptide" evidence="6">
    <location>
        <begin position="1"/>
        <end position="25"/>
    </location>
</feature>
<evidence type="ECO:0008006" key="9">
    <source>
        <dbReference type="Google" id="ProtNLM"/>
    </source>
</evidence>
<evidence type="ECO:0000256" key="4">
    <source>
        <dbReference type="ARBA" id="ARBA00023136"/>
    </source>
</evidence>
<dbReference type="Pfam" id="PF06629">
    <property type="entry name" value="MipA"/>
    <property type="match status" value="1"/>
</dbReference>
<comment type="subcellular location">
    <subcellularLocation>
        <location evidence="1">Cell outer membrane</location>
    </subcellularLocation>
</comment>
<dbReference type="InterPro" id="IPR010583">
    <property type="entry name" value="MipA"/>
</dbReference>
<keyword evidence="5" id="KW-0998">Cell outer membrane</keyword>
<protein>
    <recommendedName>
        <fullName evidence="9">MltA-interacting protein</fullName>
    </recommendedName>
</protein>
<dbReference type="RefSeq" id="WP_116792521.1">
    <property type="nucleotide sequence ID" value="NZ_CADIKW010000001.1"/>
</dbReference>
<evidence type="ECO:0000256" key="2">
    <source>
        <dbReference type="ARBA" id="ARBA00005722"/>
    </source>
</evidence>
<feature type="chain" id="PRO_5028882316" description="MltA-interacting protein" evidence="6">
    <location>
        <begin position="26"/>
        <end position="257"/>
    </location>
</feature>
<reference evidence="7 8" key="1">
    <citation type="submission" date="2020-04" db="EMBL/GenBank/DDBJ databases">
        <authorList>
            <person name="De Canck E."/>
        </authorList>
    </citation>
    <scope>NUCLEOTIDE SEQUENCE [LARGE SCALE GENOMIC DNA]</scope>
    <source>
        <strain evidence="7 8">LMG 26841</strain>
    </source>
</reference>
<dbReference type="Proteomes" id="UP000494272">
    <property type="component" value="Unassembled WGS sequence"/>
</dbReference>
<evidence type="ECO:0000313" key="7">
    <source>
        <dbReference type="EMBL" id="CAB3829106.1"/>
    </source>
</evidence>
<evidence type="ECO:0000313" key="8">
    <source>
        <dbReference type="Proteomes" id="UP000494272"/>
    </source>
</evidence>
<dbReference type="EMBL" id="CADIKW010000001">
    <property type="protein sequence ID" value="CAB3829106.1"/>
    <property type="molecule type" value="Genomic_DNA"/>
</dbReference>
<dbReference type="GeneID" id="94354410"/>
<keyword evidence="3 6" id="KW-0732">Signal</keyword>
<evidence type="ECO:0000256" key="6">
    <source>
        <dbReference type="SAM" id="SignalP"/>
    </source>
</evidence>
<name>A0A6S7C3L2_9BURK</name>
<dbReference type="PANTHER" id="PTHR38776:SF1">
    <property type="entry name" value="MLTA-INTERACTING PROTEIN-RELATED"/>
    <property type="match status" value="1"/>
</dbReference>
<comment type="similarity">
    <text evidence="2">Belongs to the MipA/OmpV family.</text>
</comment>
<evidence type="ECO:0000256" key="5">
    <source>
        <dbReference type="ARBA" id="ARBA00023237"/>
    </source>
</evidence>
<dbReference type="PANTHER" id="PTHR38776">
    <property type="entry name" value="MLTA-INTERACTING PROTEIN-RELATED"/>
    <property type="match status" value="1"/>
</dbReference>
<keyword evidence="8" id="KW-1185">Reference proteome</keyword>
<proteinExistence type="inferred from homology"/>
<dbReference type="GO" id="GO:0009279">
    <property type="term" value="C:cell outer membrane"/>
    <property type="evidence" value="ECO:0007669"/>
    <property type="project" value="UniProtKB-SubCell"/>
</dbReference>
<evidence type="ECO:0000256" key="1">
    <source>
        <dbReference type="ARBA" id="ARBA00004442"/>
    </source>
</evidence>
<organism evidence="7 8">
    <name type="scientific">Achromobacter dolens</name>
    <dbReference type="NCBI Taxonomy" id="1287738"/>
    <lineage>
        <taxon>Bacteria</taxon>
        <taxon>Pseudomonadati</taxon>
        <taxon>Pseudomonadota</taxon>
        <taxon>Betaproteobacteria</taxon>
        <taxon>Burkholderiales</taxon>
        <taxon>Alcaligenaceae</taxon>
        <taxon>Achromobacter</taxon>
    </lineage>
</organism>
<evidence type="ECO:0000256" key="3">
    <source>
        <dbReference type="ARBA" id="ARBA00022729"/>
    </source>
</evidence>
<sequence length="257" mass="27051">MKLAMLATGAATAATLACAAAPAQADQPGTNFIGLSVGYVPVYEGSREYRALPVPLVNYHSGNFFISPRAGLPAMGLQTALAPDWKAGVFVGMGLGRDSSDADRTKGLDDIDFHGTYGAFVEWAPGPLSLGAAYRQAARSAYGGTLELRATYAAWQDGAHRVNIGASTQWASHDAMQTWYGVTSSQAASSRAGLSTYSPSSGFKSAALFTTWSYRINPSWSTITTLGVNTLLGDARDSPLTERRANLFGSVGVVYAF</sequence>